<dbReference type="InterPro" id="IPR011662">
    <property type="entry name" value="Secretin/TonB_short_N"/>
</dbReference>
<keyword evidence="4 7" id="KW-0812">Transmembrane</keyword>
<dbReference type="InterPro" id="IPR023997">
    <property type="entry name" value="TonB-dep_OMP_SusC/RagA_CS"/>
</dbReference>
<dbReference type="InterPro" id="IPR012910">
    <property type="entry name" value="Plug_dom"/>
</dbReference>
<dbReference type="Pfam" id="PF07660">
    <property type="entry name" value="STN"/>
    <property type="match status" value="1"/>
</dbReference>
<feature type="signal peptide" evidence="9">
    <location>
        <begin position="1"/>
        <end position="21"/>
    </location>
</feature>
<protein>
    <submittedName>
        <fullName evidence="11">TonB-linked SusC/RagA family outer membrane protein</fullName>
    </submittedName>
</protein>
<dbReference type="InterPro" id="IPR008969">
    <property type="entry name" value="CarboxyPept-like_regulatory"/>
</dbReference>
<dbReference type="SMART" id="SM00965">
    <property type="entry name" value="STN"/>
    <property type="match status" value="1"/>
</dbReference>
<feature type="region of interest" description="Disordered" evidence="8">
    <location>
        <begin position="102"/>
        <end position="130"/>
    </location>
</feature>
<dbReference type="Gene3D" id="3.55.50.30">
    <property type="match status" value="1"/>
</dbReference>
<reference evidence="11 12" key="1">
    <citation type="submission" date="2019-02" db="EMBL/GenBank/DDBJ databases">
        <title>Genomic Encyclopedia of Type Strains, Phase IV (KMG-IV): sequencing the most valuable type-strain genomes for metagenomic binning, comparative biology and taxonomic classification.</title>
        <authorList>
            <person name="Goeker M."/>
        </authorList>
    </citation>
    <scope>NUCLEOTIDE SEQUENCE [LARGE SCALE GENOMIC DNA]</scope>
    <source>
        <strain evidence="11 12">DSM 18116</strain>
    </source>
</reference>
<evidence type="ECO:0000256" key="5">
    <source>
        <dbReference type="ARBA" id="ARBA00023136"/>
    </source>
</evidence>
<name>A0A4Q7MBT6_9BACT</name>
<dbReference type="NCBIfam" id="TIGR04056">
    <property type="entry name" value="OMP_RagA_SusC"/>
    <property type="match status" value="1"/>
</dbReference>
<feature type="chain" id="PRO_5020645434" evidence="9">
    <location>
        <begin position="22"/>
        <end position="1205"/>
    </location>
</feature>
<evidence type="ECO:0000256" key="4">
    <source>
        <dbReference type="ARBA" id="ARBA00022692"/>
    </source>
</evidence>
<dbReference type="NCBIfam" id="TIGR04057">
    <property type="entry name" value="SusC_RagA_signa"/>
    <property type="match status" value="1"/>
</dbReference>
<dbReference type="PROSITE" id="PS52016">
    <property type="entry name" value="TONB_DEPENDENT_REC_3"/>
    <property type="match status" value="1"/>
</dbReference>
<dbReference type="InterPro" id="IPR023996">
    <property type="entry name" value="TonB-dep_OMP_SusC/RagA"/>
</dbReference>
<dbReference type="SUPFAM" id="SSF49464">
    <property type="entry name" value="Carboxypeptidase regulatory domain-like"/>
    <property type="match status" value="1"/>
</dbReference>
<keyword evidence="5 7" id="KW-0472">Membrane</keyword>
<evidence type="ECO:0000313" key="12">
    <source>
        <dbReference type="Proteomes" id="UP000293874"/>
    </source>
</evidence>
<keyword evidence="2 7" id="KW-0813">Transport</keyword>
<dbReference type="Pfam" id="PF13715">
    <property type="entry name" value="CarbopepD_reg_2"/>
    <property type="match status" value="1"/>
</dbReference>
<comment type="subcellular location">
    <subcellularLocation>
        <location evidence="1 7">Cell outer membrane</location>
        <topology evidence="1 7">Multi-pass membrane protein</topology>
    </subcellularLocation>
</comment>
<keyword evidence="9" id="KW-0732">Signal</keyword>
<accession>A0A4Q7MBT6</accession>
<dbReference type="AlphaFoldDB" id="A0A4Q7MBT6"/>
<dbReference type="InterPro" id="IPR039426">
    <property type="entry name" value="TonB-dep_rcpt-like"/>
</dbReference>
<dbReference type="Gene3D" id="2.170.130.10">
    <property type="entry name" value="TonB-dependent receptor, plug domain"/>
    <property type="match status" value="1"/>
</dbReference>
<dbReference type="Gene3D" id="2.60.40.1120">
    <property type="entry name" value="Carboxypeptidase-like, regulatory domain"/>
    <property type="match status" value="1"/>
</dbReference>
<dbReference type="Proteomes" id="UP000293874">
    <property type="component" value="Unassembled WGS sequence"/>
</dbReference>
<keyword evidence="12" id="KW-1185">Reference proteome</keyword>
<evidence type="ECO:0000256" key="2">
    <source>
        <dbReference type="ARBA" id="ARBA00022448"/>
    </source>
</evidence>
<evidence type="ECO:0000313" key="11">
    <source>
        <dbReference type="EMBL" id="RZS65486.1"/>
    </source>
</evidence>
<sequence length="1205" mass="135071">MRKLMPILLLFLCYVPMRSQAQENEPRVSLSVKDQPLDGIFKMIQAQTSLNIMITEKMLAGTKKVSIDVKDMPLSEALELCLKGTDLTFTIYEGTIIIKKKDPKNNSNSGNKDPDKNPIITGVITDRNRTPVPGVTVRAEKKNTAVQTDQNGKYLIEVDPKDVLVFTHISYKKEVVSIKGRNNIDLTMELVQASMSEVTISTGYQKIEQKYLTGSVTRLKMDSIMQPGLTTVDKMLEGRVPGMIMLQNSGQAGAAPKLRIRGTSTILGTREPLWVVDGIVRVDPVPISASQINDLDFVNLVGNAISGINPNDIESIDVLKDAAATALYGVRAANGVIVVTTKRGTPGPPSVNYNSSISYTRRPRYTDNDVYMMNSEERIDVSREMFEKQIPFVGTPEGYEKAVIDYFGGRIDYDTYIERIRRAEQMNTDWLGAVTQDVVSSNHSLGLSGGNQLSRYYASVGYTNERGVIKGEYNKRYTGQVNFDLNYRKLKAQFSIMANKIDRQYTPTEVGVMNYAYATSRAIPLYNQNDSLYYFANSKNGQIAPRPSFNIVNEMNRSGQTINGSGYTATANFNYELMQGLQLEAILSYSATNTEQRSWYEEQTNHMDLLRGEDPNDPTKNRYPFGGILQTQHNRQSAYTIRGQANYSRFVDKDKKHLITATFGSELSSTKNSGIVQSAPGYYPERGYTFVSVDNVGDRFPAYAQLLTSSEWAPVITEGLNNLASMYLTASYIYDDRYVLSANTRSDFSNAFGTRSNERFLPTWGLSGRWNIDRDLLKHIRWVNQASLRVSYGTQGSMLPGQTPYTIIQKGPLETYFQDFTSLIVNYPNPNLKWEKTDAYNAALDFTLFNAKINGSVTVFYKRTSNAFLTRTISEVNGRNSYVVNGGNIENKGIELLFNFTPINQTLGSSNQKFIWRIDPQLGQVFNTLLNKAIKIEGKGSLADAATRDTYANYLAGQVILDGKAVNTFYSYRFKGLNQKGQPVFYGAEPENAEELINRYNKMSNQELLGAVLVESGKREPVLQGGIANYIAYGSWSLNFNVTYSIGNKIRLLQIASGNYGAYAPSSQQNLRKEFVDRWRYPGDELKTTIPGLYPRGLPVNWWSTATKSFTSFATDYYQMYDNSDIRVVSGDYIKLQSVILNYTCAPELCRHMHLKAARLSLSGSNLFTWASKDLRGQDPTQSGSSPNINLSIRPVYTFSINVSF</sequence>
<dbReference type="Gene3D" id="2.40.170.20">
    <property type="entry name" value="TonB-dependent receptor, beta-barrel domain"/>
    <property type="match status" value="1"/>
</dbReference>
<keyword evidence="6 7" id="KW-0998">Cell outer membrane</keyword>
<keyword evidence="3 7" id="KW-1134">Transmembrane beta strand</keyword>
<dbReference type="RefSeq" id="WP_130544148.1">
    <property type="nucleotide sequence ID" value="NZ_SGXA01000005.1"/>
</dbReference>
<evidence type="ECO:0000259" key="10">
    <source>
        <dbReference type="SMART" id="SM00965"/>
    </source>
</evidence>
<dbReference type="EMBL" id="SGXA01000005">
    <property type="protein sequence ID" value="RZS65486.1"/>
    <property type="molecule type" value="Genomic_DNA"/>
</dbReference>
<proteinExistence type="inferred from homology"/>
<evidence type="ECO:0000256" key="1">
    <source>
        <dbReference type="ARBA" id="ARBA00004571"/>
    </source>
</evidence>
<evidence type="ECO:0000256" key="7">
    <source>
        <dbReference type="PROSITE-ProRule" id="PRU01360"/>
    </source>
</evidence>
<dbReference type="InterPro" id="IPR036942">
    <property type="entry name" value="Beta-barrel_TonB_sf"/>
</dbReference>
<evidence type="ECO:0000256" key="8">
    <source>
        <dbReference type="SAM" id="MobiDB-lite"/>
    </source>
</evidence>
<feature type="domain" description="Secretin/TonB short N-terminal" evidence="10">
    <location>
        <begin position="50"/>
        <end position="101"/>
    </location>
</feature>
<dbReference type="SUPFAM" id="SSF56935">
    <property type="entry name" value="Porins"/>
    <property type="match status" value="1"/>
</dbReference>
<dbReference type="InterPro" id="IPR037066">
    <property type="entry name" value="Plug_dom_sf"/>
</dbReference>
<dbReference type="GO" id="GO:0009279">
    <property type="term" value="C:cell outer membrane"/>
    <property type="evidence" value="ECO:0007669"/>
    <property type="project" value="UniProtKB-SubCell"/>
</dbReference>
<dbReference type="Pfam" id="PF07715">
    <property type="entry name" value="Plug"/>
    <property type="match status" value="1"/>
</dbReference>
<comment type="similarity">
    <text evidence="7">Belongs to the TonB-dependent receptor family.</text>
</comment>
<evidence type="ECO:0000256" key="3">
    <source>
        <dbReference type="ARBA" id="ARBA00022452"/>
    </source>
</evidence>
<evidence type="ECO:0000256" key="6">
    <source>
        <dbReference type="ARBA" id="ARBA00023237"/>
    </source>
</evidence>
<comment type="caution">
    <text evidence="11">The sequence shown here is derived from an EMBL/GenBank/DDBJ whole genome shotgun (WGS) entry which is preliminary data.</text>
</comment>
<gene>
    <name evidence="11" type="ORF">EV199_5659</name>
</gene>
<organism evidence="11 12">
    <name type="scientific">Pseudobacter ginsenosidimutans</name>
    <dbReference type="NCBI Taxonomy" id="661488"/>
    <lineage>
        <taxon>Bacteria</taxon>
        <taxon>Pseudomonadati</taxon>
        <taxon>Bacteroidota</taxon>
        <taxon>Chitinophagia</taxon>
        <taxon>Chitinophagales</taxon>
        <taxon>Chitinophagaceae</taxon>
        <taxon>Pseudobacter</taxon>
    </lineage>
</organism>
<evidence type="ECO:0000256" key="9">
    <source>
        <dbReference type="SAM" id="SignalP"/>
    </source>
</evidence>